<dbReference type="EMBL" id="AFWT01000014">
    <property type="protein sequence ID" value="EGV31139.1"/>
    <property type="molecule type" value="Genomic_DNA"/>
</dbReference>
<dbReference type="InterPro" id="IPR000014">
    <property type="entry name" value="PAS"/>
</dbReference>
<dbReference type="InterPro" id="IPR052162">
    <property type="entry name" value="Sensor_kinase/Photoreceptor"/>
</dbReference>
<dbReference type="eggNOG" id="COG2202">
    <property type="taxonomic scope" value="Bacteria"/>
</dbReference>
<feature type="coiled-coil region" evidence="6">
    <location>
        <begin position="712"/>
        <end position="739"/>
    </location>
</feature>
<evidence type="ECO:0000256" key="3">
    <source>
        <dbReference type="ARBA" id="ARBA00022553"/>
    </source>
</evidence>
<evidence type="ECO:0000256" key="1">
    <source>
        <dbReference type="ARBA" id="ARBA00000085"/>
    </source>
</evidence>
<feature type="domain" description="PAC" evidence="8">
    <location>
        <begin position="122"/>
        <end position="174"/>
    </location>
</feature>
<reference evidence="9 10" key="1">
    <citation type="submission" date="2011-06" db="EMBL/GenBank/DDBJ databases">
        <title>The draft genome of Thiorhodococcus drewsii AZ1.</title>
        <authorList>
            <consortium name="US DOE Joint Genome Institute (JGI-PGF)"/>
            <person name="Lucas S."/>
            <person name="Han J."/>
            <person name="Lapidus A."/>
            <person name="Cheng J.-F."/>
            <person name="Goodwin L."/>
            <person name="Pitluck S."/>
            <person name="Peters L."/>
            <person name="Land M.L."/>
            <person name="Hauser L."/>
            <person name="Vogl K."/>
            <person name="Liu Z."/>
            <person name="Imhoff J."/>
            <person name="Thiel V."/>
            <person name="Frigaard N.-U."/>
            <person name="Bryant D.A."/>
            <person name="Woyke T.J."/>
        </authorList>
    </citation>
    <scope>NUCLEOTIDE SEQUENCE [LARGE SCALE GENOMIC DNA]</scope>
    <source>
        <strain evidence="9 10">AZ1</strain>
    </source>
</reference>
<dbReference type="SMART" id="SM00086">
    <property type="entry name" value="PAC"/>
    <property type="match status" value="3"/>
</dbReference>
<dbReference type="AlphaFoldDB" id="G2E1T1"/>
<dbReference type="InterPro" id="IPR013656">
    <property type="entry name" value="PAS_4"/>
</dbReference>
<dbReference type="CDD" id="cd00130">
    <property type="entry name" value="PAS"/>
    <property type="match status" value="2"/>
</dbReference>
<dbReference type="SUPFAM" id="SSF55781">
    <property type="entry name" value="GAF domain-like"/>
    <property type="match status" value="1"/>
</dbReference>
<dbReference type="GO" id="GO:0004673">
    <property type="term" value="F:protein histidine kinase activity"/>
    <property type="evidence" value="ECO:0007669"/>
    <property type="project" value="UniProtKB-EC"/>
</dbReference>
<dbReference type="InterPro" id="IPR029016">
    <property type="entry name" value="GAF-like_dom_sf"/>
</dbReference>
<accession>G2E1T1</accession>
<evidence type="ECO:0000313" key="9">
    <source>
        <dbReference type="EMBL" id="EGV31139.1"/>
    </source>
</evidence>
<evidence type="ECO:0000256" key="4">
    <source>
        <dbReference type="ARBA" id="ARBA00022679"/>
    </source>
</evidence>
<keyword evidence="5 9" id="KW-0418">Kinase</keyword>
<feature type="domain" description="PAS" evidence="7">
    <location>
        <begin position="175"/>
        <end position="245"/>
    </location>
</feature>
<dbReference type="OrthoDB" id="9808408at2"/>
<dbReference type="InterPro" id="IPR003018">
    <property type="entry name" value="GAF"/>
</dbReference>
<dbReference type="NCBIfam" id="TIGR00229">
    <property type="entry name" value="sensory_box"/>
    <property type="match status" value="3"/>
</dbReference>
<gene>
    <name evidence="9" type="ORF">ThidrDRAFT_2244</name>
</gene>
<dbReference type="Pfam" id="PF07568">
    <property type="entry name" value="HisKA_2"/>
    <property type="match status" value="1"/>
</dbReference>
<feature type="domain" description="PAC" evidence="8">
    <location>
        <begin position="247"/>
        <end position="299"/>
    </location>
</feature>
<dbReference type="Gene3D" id="3.30.565.10">
    <property type="entry name" value="Histidine kinase-like ATPase, C-terminal domain"/>
    <property type="match status" value="1"/>
</dbReference>
<dbReference type="InterPro" id="IPR036890">
    <property type="entry name" value="HATPase_C_sf"/>
</dbReference>
<dbReference type="SMART" id="SM00091">
    <property type="entry name" value="PAS"/>
    <property type="match status" value="4"/>
</dbReference>
<keyword evidence="4" id="KW-0808">Transferase</keyword>
<dbReference type="Gene3D" id="3.30.450.40">
    <property type="match status" value="1"/>
</dbReference>
<dbReference type="Pfam" id="PF01590">
    <property type="entry name" value="GAF"/>
    <property type="match status" value="1"/>
</dbReference>
<feature type="domain" description="PAC" evidence="8">
    <location>
        <begin position="673"/>
        <end position="727"/>
    </location>
</feature>
<evidence type="ECO:0000256" key="5">
    <source>
        <dbReference type="ARBA" id="ARBA00022777"/>
    </source>
</evidence>
<dbReference type="InterPro" id="IPR011495">
    <property type="entry name" value="Sig_transdc_His_kin_sub2_dim/P"/>
</dbReference>
<protein>
    <recommendedName>
        <fullName evidence="2">histidine kinase</fullName>
        <ecNumber evidence="2">2.7.13.3</ecNumber>
    </recommendedName>
</protein>
<dbReference type="Gene3D" id="3.30.450.20">
    <property type="entry name" value="PAS domain"/>
    <property type="match status" value="4"/>
</dbReference>
<dbReference type="eggNOG" id="COG2203">
    <property type="taxonomic scope" value="Bacteria"/>
</dbReference>
<feature type="domain" description="PAC" evidence="8">
    <location>
        <begin position="554"/>
        <end position="606"/>
    </location>
</feature>
<evidence type="ECO:0000259" key="7">
    <source>
        <dbReference type="PROSITE" id="PS50112"/>
    </source>
</evidence>
<keyword evidence="6" id="KW-0175">Coiled coil</keyword>
<dbReference type="Pfam" id="PF08448">
    <property type="entry name" value="PAS_4"/>
    <property type="match status" value="3"/>
</dbReference>
<dbReference type="STRING" id="765913.ThidrDRAFT_2244"/>
<proteinExistence type="predicted"/>
<dbReference type="InterPro" id="IPR000700">
    <property type="entry name" value="PAS-assoc_C"/>
</dbReference>
<dbReference type="InterPro" id="IPR035965">
    <property type="entry name" value="PAS-like_dom_sf"/>
</dbReference>
<keyword evidence="3" id="KW-0597">Phosphoprotein</keyword>
<dbReference type="InterPro" id="IPR001610">
    <property type="entry name" value="PAC"/>
</dbReference>
<dbReference type="PROSITE" id="PS50112">
    <property type="entry name" value="PAS"/>
    <property type="match status" value="1"/>
</dbReference>
<dbReference type="EC" id="2.7.13.3" evidence="2"/>
<dbReference type="PANTHER" id="PTHR43304">
    <property type="entry name" value="PHYTOCHROME-LIKE PROTEIN CPH1"/>
    <property type="match status" value="1"/>
</dbReference>
<dbReference type="eggNOG" id="COG2461">
    <property type="taxonomic scope" value="Bacteria"/>
</dbReference>
<organism evidence="9 10">
    <name type="scientific">Thiorhodococcus drewsii AZ1</name>
    <dbReference type="NCBI Taxonomy" id="765913"/>
    <lineage>
        <taxon>Bacteria</taxon>
        <taxon>Pseudomonadati</taxon>
        <taxon>Pseudomonadota</taxon>
        <taxon>Gammaproteobacteria</taxon>
        <taxon>Chromatiales</taxon>
        <taxon>Chromatiaceae</taxon>
        <taxon>Thiorhodococcus</taxon>
    </lineage>
</organism>
<evidence type="ECO:0000313" key="10">
    <source>
        <dbReference type="Proteomes" id="UP000004200"/>
    </source>
</evidence>
<evidence type="ECO:0000259" key="8">
    <source>
        <dbReference type="PROSITE" id="PS50113"/>
    </source>
</evidence>
<sequence length="939" mass="105450">MSHTKGTGRSDNQNSSGLNLGEEMLVELDAQLRWERARCRDLERLLAASEARYRKLMSFTDDLIALVDRNYVYEWVNDALLRLYRKKYESVIGHSAAELLGRDHFENDVKPRFDRCLAGERVQIDEWVEKPNLGFRFMQIRLTPSMGEDGRVEGCIIHIRDNTDRRRAEEALERNARQLRLITDALPALIAYIDDQQRYVFVNAGHTRLLGKGRDYFIGRQVVEAVGPDIYAQIRGYLERALAGSEVSCRYSFEHETRGRLYFEGVYVPHRDENGRVLGVYSLVRDITHHRLVEAELERRGRILSAVASLSRLCLTTDRWTQIMGDALEQLGMAAGVSRAYLFEHSLTPDGRPLCTQSFDWCSEDLSADLVRHRTLEFDWYAEGLGTSYEALCRGETVTWGQTGYSEAEGRFLASRGIKSILMVPLFVDGAFSGFLGFDDCREERCWSLAEVSALQSAAGVMGAAIEKAEIGRRLVERERRYALATEAGKVGVWEWNLRTGTVFADPVLQRIMQRDCGDDGTEMDYWLDCIHPQDQAITADIRRQLERGELTEFDRLLRVHARDGGMRSLCFRGTLIRDPQGVPLKVFGTAIDLSEQRRVEEELRRANEEWSKTFDTVPDPILIQDLQGRLLKVNRACAERLDASIEGLLAKLHRAFPDGADCCDVERVSSHQGGRTCVAEIEENGQGRLLRVTTSPLFDHEGVLCGRIHVIHDITDRQRAERDRLAHLERQRDVLVREVHHRIKNHLQGLMGLLSLGGGGREECAGIIGEAIAQVQSIATVYGLQSREVAADVCFREMFDAIVSNVRGFSSVPVRMVAGNEIDSELCIVRDKAVVLALVINELLMNAVKCSVSGSDQDPVELNLGDDQGRLVLTIANSGVLPPGFDFETGQGLGTGLGLLRDMLPRQGALLSISGDVGRVMATAIIEPPLLVRRHRSS</sequence>
<dbReference type="SUPFAM" id="SSF55874">
    <property type="entry name" value="ATPase domain of HSP90 chaperone/DNA topoisomerase II/histidine kinase"/>
    <property type="match status" value="1"/>
</dbReference>
<dbReference type="Proteomes" id="UP000004200">
    <property type="component" value="Unassembled WGS sequence"/>
</dbReference>
<dbReference type="PANTHER" id="PTHR43304:SF1">
    <property type="entry name" value="PAC DOMAIN-CONTAINING PROTEIN"/>
    <property type="match status" value="1"/>
</dbReference>
<evidence type="ECO:0000256" key="6">
    <source>
        <dbReference type="SAM" id="Coils"/>
    </source>
</evidence>
<dbReference type="RefSeq" id="WP_007040957.1">
    <property type="nucleotide sequence ID" value="NZ_AFWT01000014.1"/>
</dbReference>
<comment type="catalytic activity">
    <reaction evidence="1">
        <text>ATP + protein L-histidine = ADP + protein N-phospho-L-histidine.</text>
        <dbReference type="EC" id="2.7.13.3"/>
    </reaction>
</comment>
<name>G2E1T1_9GAMM</name>
<dbReference type="eggNOG" id="COG3920">
    <property type="taxonomic scope" value="Bacteria"/>
</dbReference>
<comment type="caution">
    <text evidence="9">The sequence shown here is derived from an EMBL/GenBank/DDBJ whole genome shotgun (WGS) entry which is preliminary data.</text>
</comment>
<keyword evidence="10" id="KW-1185">Reference proteome</keyword>
<evidence type="ECO:0000256" key="2">
    <source>
        <dbReference type="ARBA" id="ARBA00012438"/>
    </source>
</evidence>
<dbReference type="Gene3D" id="2.10.70.100">
    <property type="match status" value="1"/>
</dbReference>
<dbReference type="PROSITE" id="PS50113">
    <property type="entry name" value="PAC"/>
    <property type="match status" value="4"/>
</dbReference>
<dbReference type="SUPFAM" id="SSF55785">
    <property type="entry name" value="PYP-like sensor domain (PAS domain)"/>
    <property type="match status" value="4"/>
</dbReference>